<feature type="region of interest" description="Disordered" evidence="1">
    <location>
        <begin position="246"/>
        <end position="370"/>
    </location>
</feature>
<gene>
    <name evidence="2" type="ORF">CRENBAI_021163</name>
</gene>
<reference evidence="2 3" key="1">
    <citation type="submission" date="2021-06" db="EMBL/GenBank/DDBJ databases">
        <authorList>
            <person name="Palmer J.M."/>
        </authorList>
    </citation>
    <scope>NUCLEOTIDE SEQUENCE [LARGE SCALE GENOMIC DNA]</scope>
    <source>
        <strain evidence="2 3">MEX-2019</strain>
        <tissue evidence="2">Muscle</tissue>
    </source>
</reference>
<accession>A0AAV9SNS4</accession>
<dbReference type="AlphaFoldDB" id="A0AAV9SNS4"/>
<keyword evidence="3" id="KW-1185">Reference proteome</keyword>
<dbReference type="EMBL" id="JAHHUM010000058">
    <property type="protein sequence ID" value="KAK5623014.1"/>
    <property type="molecule type" value="Genomic_DNA"/>
</dbReference>
<feature type="compositionally biased region" description="Low complexity" evidence="1">
    <location>
        <begin position="165"/>
        <end position="181"/>
    </location>
</feature>
<feature type="compositionally biased region" description="Acidic residues" evidence="1">
    <location>
        <begin position="405"/>
        <end position="415"/>
    </location>
</feature>
<feature type="compositionally biased region" description="Low complexity" evidence="1">
    <location>
        <begin position="290"/>
        <end position="303"/>
    </location>
</feature>
<evidence type="ECO:0000313" key="2">
    <source>
        <dbReference type="EMBL" id="KAK5623014.1"/>
    </source>
</evidence>
<comment type="caution">
    <text evidence="2">The sequence shown here is derived from an EMBL/GenBank/DDBJ whole genome shotgun (WGS) entry which is preliminary data.</text>
</comment>
<feature type="region of interest" description="Disordered" evidence="1">
    <location>
        <begin position="43"/>
        <end position="101"/>
    </location>
</feature>
<feature type="region of interest" description="Disordered" evidence="1">
    <location>
        <begin position="466"/>
        <end position="602"/>
    </location>
</feature>
<feature type="compositionally biased region" description="Basic and acidic residues" evidence="1">
    <location>
        <begin position="548"/>
        <end position="557"/>
    </location>
</feature>
<name>A0AAV9SNS4_9TELE</name>
<evidence type="ECO:0000313" key="3">
    <source>
        <dbReference type="Proteomes" id="UP001311232"/>
    </source>
</evidence>
<protein>
    <submittedName>
        <fullName evidence="2">Uncharacterized protein</fullName>
    </submittedName>
</protein>
<feature type="region of interest" description="Disordered" evidence="1">
    <location>
        <begin position="165"/>
        <end position="200"/>
    </location>
</feature>
<feature type="compositionally biased region" description="Low complexity" evidence="1">
    <location>
        <begin position="481"/>
        <end position="530"/>
    </location>
</feature>
<feature type="compositionally biased region" description="Polar residues" evidence="1">
    <location>
        <begin position="86"/>
        <end position="96"/>
    </location>
</feature>
<feature type="region of interest" description="Disordered" evidence="1">
    <location>
        <begin position="120"/>
        <end position="153"/>
    </location>
</feature>
<sequence length="713" mass="74025">MFPPNLDLVDGKQESARDHWVQQQMKEAMRYLPTDVEVLPSPLLLEQMERRETREGPASSASAPRHSHRKDASAPVSDNLADISTPPHSGQATEPSSAKLESCKKEVDLFSYLSREADKTLRHSAGLPLPQSAYDGSRKRRRGAPSYFSASEDVGPMSADVWAAASNPASSPATALSARLPAPLPKPSSHSPGQDSVATPDELEECLRFYARQIKSFRRASLLFPSPELMEKIRQMEEDYWTAVSRTTEQPTPGLHGAAAAGQSRPGLQSAAAVEQPTPGLHGAAAAEQPTAGLQGAAATAQPMSRLQNKAAAKSTSCLQSAAIVPPKSASTSSTRRRGRWKRDASAQVIGGPADASAQATEGLSDASASVHATERLGDPLGPAPGLKAFQGFSERLDLVLVPEPCDEGFEDEPPPDPVPERSEEKLVLIMASEPRDEGFEEEAPLDPVSEGFKEQLVLVLASKGSLGSVPVSEDPVGAASASEGPVGSVPVSEGPVDSVPVSEGSPGSASASEGSPGSASGSEGSPGSVLASEGSPGTVKPGSDSEPDSKPPESHRVPGGSSMLHGQPPDLPSRGSSTLLGRPPDRGSSTLLGHPPDRRFLRRRPPTLLFSHHRFPDQLAGLYISVGLHVSAAKVSKSLLASLSSPSLSSPAAKFSTSLLATLSLPPSLAAKVSTSLLASTSLPPAAKVSTSLSASTAGLHVFADVANRGGS</sequence>
<proteinExistence type="predicted"/>
<organism evidence="2 3">
    <name type="scientific">Crenichthys baileyi</name>
    <name type="common">White River springfish</name>
    <dbReference type="NCBI Taxonomy" id="28760"/>
    <lineage>
        <taxon>Eukaryota</taxon>
        <taxon>Metazoa</taxon>
        <taxon>Chordata</taxon>
        <taxon>Craniata</taxon>
        <taxon>Vertebrata</taxon>
        <taxon>Euteleostomi</taxon>
        <taxon>Actinopterygii</taxon>
        <taxon>Neopterygii</taxon>
        <taxon>Teleostei</taxon>
        <taxon>Neoteleostei</taxon>
        <taxon>Acanthomorphata</taxon>
        <taxon>Ovalentaria</taxon>
        <taxon>Atherinomorphae</taxon>
        <taxon>Cyprinodontiformes</taxon>
        <taxon>Goodeidae</taxon>
        <taxon>Crenichthys</taxon>
    </lineage>
</organism>
<dbReference type="Proteomes" id="UP001311232">
    <property type="component" value="Unassembled WGS sequence"/>
</dbReference>
<evidence type="ECO:0000256" key="1">
    <source>
        <dbReference type="SAM" id="MobiDB-lite"/>
    </source>
</evidence>
<feature type="region of interest" description="Disordered" evidence="1">
    <location>
        <begin position="405"/>
        <end position="424"/>
    </location>
</feature>